<reference evidence="1 2" key="1">
    <citation type="submission" date="2017-09" db="EMBL/GenBank/DDBJ databases">
        <title>Genomics of the genus Arcobacter.</title>
        <authorList>
            <person name="Perez-Cataluna A."/>
            <person name="Figueras M.J."/>
            <person name="Salas-Masso N."/>
        </authorList>
    </citation>
    <scope>NUCLEOTIDE SEQUENCE [LARGE SCALE GENOMIC DNA]</scope>
    <source>
        <strain evidence="1 2">CECT 7834</strain>
    </source>
</reference>
<organism evidence="1 2">
    <name type="scientific">Arcobacter cloacae</name>
    <dbReference type="NCBI Taxonomy" id="1054034"/>
    <lineage>
        <taxon>Bacteria</taxon>
        <taxon>Pseudomonadati</taxon>
        <taxon>Campylobacterota</taxon>
        <taxon>Epsilonproteobacteria</taxon>
        <taxon>Campylobacterales</taxon>
        <taxon>Arcobacteraceae</taxon>
        <taxon>Arcobacter</taxon>
    </lineage>
</organism>
<comment type="caution">
    <text evidence="1">The sequence shown here is derived from an EMBL/GenBank/DDBJ whole genome shotgun (WGS) entry which is preliminary data.</text>
</comment>
<dbReference type="EMBL" id="NXII01000007">
    <property type="protein sequence ID" value="RXI41500.1"/>
    <property type="molecule type" value="Genomic_DNA"/>
</dbReference>
<sequence>MLNSENREKLKELEIFKKVAFEFKMGWADLVYELGKDIQELCELTNCELPMIQQIKEKMGTLRFYYNTLNSPYPQIVEKSIRALVDKAVLKSANICEECVRFGELRVDKGYWFVSCDEHKRNSITAEEWKELDKKQREALENEQINKKPYKPLKFEEIKSPILKRKIMEKVACFEAICWDYEIRAVDVYNILRTKDDTDFPISYDVLRKKVLKYISVDNLKKVFTDEQLIEIFSDTSLRTIRNPEKKDFIKELKKV</sequence>
<dbReference type="RefSeq" id="WP_129013474.1">
    <property type="nucleotide sequence ID" value="NZ_CBCSEI010000015.1"/>
</dbReference>
<proteinExistence type="predicted"/>
<dbReference type="Proteomes" id="UP000290378">
    <property type="component" value="Unassembled WGS sequence"/>
</dbReference>
<name>A0A6M8N9H8_9BACT</name>
<gene>
    <name evidence="1" type="ORF">CP963_06945</name>
</gene>
<protein>
    <submittedName>
        <fullName evidence="1">Uncharacterized protein</fullName>
    </submittedName>
</protein>
<dbReference type="AlphaFoldDB" id="A0A6M8N9H8"/>
<evidence type="ECO:0000313" key="1">
    <source>
        <dbReference type="EMBL" id="RXI41500.1"/>
    </source>
</evidence>
<accession>A0A6M8N9H8</accession>
<evidence type="ECO:0000313" key="2">
    <source>
        <dbReference type="Proteomes" id="UP000290378"/>
    </source>
</evidence>
<keyword evidence="2" id="KW-1185">Reference proteome</keyword>